<protein>
    <submittedName>
        <fullName evidence="1">Uncharacterized protein</fullName>
    </submittedName>
</protein>
<accession>A0A448WYS5</accession>
<name>A0A448WYS5_9PLAT</name>
<dbReference type="EMBL" id="CAAALY010062897">
    <property type="protein sequence ID" value="VEL23619.1"/>
    <property type="molecule type" value="Genomic_DNA"/>
</dbReference>
<evidence type="ECO:0000313" key="2">
    <source>
        <dbReference type="Proteomes" id="UP000784294"/>
    </source>
</evidence>
<reference evidence="1" key="1">
    <citation type="submission" date="2018-11" db="EMBL/GenBank/DDBJ databases">
        <authorList>
            <consortium name="Pathogen Informatics"/>
        </authorList>
    </citation>
    <scope>NUCLEOTIDE SEQUENCE</scope>
</reference>
<sequence length="212" mass="23944">MVRETSLLQARLLYLTDADWAAFWPRLTATDFTQPLLVNLPAQSPICTSNSSQAHLNVGESCNFGYIPALPTSRPDQPSNFNFVRPNSSHRFESEPGWHGALARHLEAHEPSECYNRADISPRPINPIRSVGLRELLKGCSSEQQATFWTQEGLAYPVNREGEPTKNQRDLKDTDEKVIVVPSLLGDLPSCRTHQKQRTFVSLSETRYWPVN</sequence>
<proteinExistence type="predicted"/>
<dbReference type="AlphaFoldDB" id="A0A448WYS5"/>
<organism evidence="1 2">
    <name type="scientific">Protopolystoma xenopodis</name>
    <dbReference type="NCBI Taxonomy" id="117903"/>
    <lineage>
        <taxon>Eukaryota</taxon>
        <taxon>Metazoa</taxon>
        <taxon>Spiralia</taxon>
        <taxon>Lophotrochozoa</taxon>
        <taxon>Platyhelminthes</taxon>
        <taxon>Monogenea</taxon>
        <taxon>Polyopisthocotylea</taxon>
        <taxon>Polystomatidea</taxon>
        <taxon>Polystomatidae</taxon>
        <taxon>Protopolystoma</taxon>
    </lineage>
</organism>
<dbReference type="Proteomes" id="UP000784294">
    <property type="component" value="Unassembled WGS sequence"/>
</dbReference>
<comment type="caution">
    <text evidence="1">The sequence shown here is derived from an EMBL/GenBank/DDBJ whole genome shotgun (WGS) entry which is preliminary data.</text>
</comment>
<gene>
    <name evidence="1" type="ORF">PXEA_LOCUS17059</name>
</gene>
<evidence type="ECO:0000313" key="1">
    <source>
        <dbReference type="EMBL" id="VEL23619.1"/>
    </source>
</evidence>
<keyword evidence="2" id="KW-1185">Reference proteome</keyword>